<feature type="region of interest" description="Disordered" evidence="6">
    <location>
        <begin position="1"/>
        <end position="43"/>
    </location>
</feature>
<evidence type="ECO:0000256" key="2">
    <source>
        <dbReference type="ARBA" id="ARBA00022475"/>
    </source>
</evidence>
<keyword evidence="5 7" id="KW-0472">Membrane</keyword>
<evidence type="ECO:0000256" key="4">
    <source>
        <dbReference type="ARBA" id="ARBA00022989"/>
    </source>
</evidence>
<evidence type="ECO:0000256" key="6">
    <source>
        <dbReference type="SAM" id="MobiDB-lite"/>
    </source>
</evidence>
<dbReference type="Proteomes" id="UP001596395">
    <property type="component" value="Unassembled WGS sequence"/>
</dbReference>
<comment type="subcellular location">
    <subcellularLocation>
        <location evidence="1">Cell membrane</location>
        <topology evidence="1">Multi-pass membrane protein</topology>
    </subcellularLocation>
</comment>
<dbReference type="RefSeq" id="WP_336350214.1">
    <property type="nucleotide sequence ID" value="NZ_JAZAQL010000002.1"/>
</dbReference>
<feature type="transmembrane region" description="Helical" evidence="7">
    <location>
        <begin position="106"/>
        <end position="122"/>
    </location>
</feature>
<sequence length="551" mass="57647">MTADATAEAGEDPADERDSTASATGRDDVPGDDTAPCDGDDVAPSDAVVEARLEDALERVAHGATVSVPGILAERGLSVAFTAALTNGFGAAAYGVFALARRSQAYLLHLAFGFNSGLSRFLPNADDDAERDAIVTFAALLLFGVSTLFGAALYVATPTIVDLVEVGREGQFGALLRVFAIGLPAAAWLFTVSGILRGLEAVVPLTLTMRVGVPVAHLAVAGLGVLVFDDVVLVAAGVVTASALVGTVAMAWFARDRGIRPRVRGPDVRALWTRYVRYTFPLFLGGFATVTQRLGFYPLIAWFLTGLAGGVFAVGVLVGSLVRLPLNAINQFIPPVAAELNEEGYDRALSRLYHVTSRMVLVGVTAAAVPVVVYRRELMALFGEAFVPHADLLAGFVVAQYVACAAGSVGILLMMTDNQRALLVVNSLITAGLVVVAIPLTANYGLPGLVGTYVLMLTLNNVLEVVVLYYLEGLQPLTRRHGYTLVAAVPLGAVAIAARASLPGALGIAVGALGGLAGYAATLRWLGFTPVERRLVGTLTDRYRQALADLT</sequence>
<feature type="transmembrane region" description="Helical" evidence="7">
    <location>
        <begin position="421"/>
        <end position="442"/>
    </location>
</feature>
<feature type="transmembrane region" description="Helical" evidence="7">
    <location>
        <begin position="355"/>
        <end position="373"/>
    </location>
</feature>
<evidence type="ECO:0000256" key="1">
    <source>
        <dbReference type="ARBA" id="ARBA00004651"/>
    </source>
</evidence>
<feature type="transmembrane region" description="Helical" evidence="7">
    <location>
        <begin position="300"/>
        <end position="322"/>
    </location>
</feature>
<feature type="transmembrane region" description="Helical" evidence="7">
    <location>
        <begin position="393"/>
        <end position="414"/>
    </location>
</feature>
<feature type="transmembrane region" description="Helical" evidence="7">
    <location>
        <begin position="234"/>
        <end position="254"/>
    </location>
</feature>
<evidence type="ECO:0000313" key="8">
    <source>
        <dbReference type="EMBL" id="MFC6953252.1"/>
    </source>
</evidence>
<feature type="transmembrane region" description="Helical" evidence="7">
    <location>
        <begin position="275"/>
        <end position="294"/>
    </location>
</feature>
<dbReference type="InterPro" id="IPR050833">
    <property type="entry name" value="Poly_Biosynth_Transport"/>
</dbReference>
<keyword evidence="4 7" id="KW-1133">Transmembrane helix</keyword>
<name>A0ABD5VJB1_9EURY</name>
<feature type="transmembrane region" description="Helical" evidence="7">
    <location>
        <begin position="176"/>
        <end position="199"/>
    </location>
</feature>
<accession>A0ABD5VJB1</accession>
<keyword evidence="3 7" id="KW-0812">Transmembrane</keyword>
<keyword evidence="2" id="KW-1003">Cell membrane</keyword>
<dbReference type="AlphaFoldDB" id="A0ABD5VJB1"/>
<proteinExistence type="predicted"/>
<reference evidence="8 9" key="1">
    <citation type="journal article" date="2019" name="Int. J. Syst. Evol. Microbiol.">
        <title>The Global Catalogue of Microorganisms (GCM) 10K type strain sequencing project: providing services to taxonomists for standard genome sequencing and annotation.</title>
        <authorList>
            <consortium name="The Broad Institute Genomics Platform"/>
            <consortium name="The Broad Institute Genome Sequencing Center for Infectious Disease"/>
            <person name="Wu L."/>
            <person name="Ma J."/>
        </authorList>
    </citation>
    <scope>NUCLEOTIDE SEQUENCE [LARGE SCALE GENOMIC DNA]</scope>
    <source>
        <strain evidence="8 9">GX26</strain>
    </source>
</reference>
<feature type="transmembrane region" description="Helical" evidence="7">
    <location>
        <begin position="483"/>
        <end position="502"/>
    </location>
</feature>
<organism evidence="8 9">
    <name type="scientific">Halorubellus litoreus</name>
    <dbReference type="NCBI Taxonomy" id="755308"/>
    <lineage>
        <taxon>Archaea</taxon>
        <taxon>Methanobacteriati</taxon>
        <taxon>Methanobacteriota</taxon>
        <taxon>Stenosarchaea group</taxon>
        <taxon>Halobacteria</taxon>
        <taxon>Halobacteriales</taxon>
        <taxon>Halorubellaceae</taxon>
        <taxon>Halorubellus</taxon>
    </lineage>
</organism>
<dbReference type="PANTHER" id="PTHR30250:SF27">
    <property type="entry name" value="POLYSACCHARIDE BIOSYNTHESIS PROTEIN"/>
    <property type="match status" value="1"/>
</dbReference>
<evidence type="ECO:0000256" key="7">
    <source>
        <dbReference type="SAM" id="Phobius"/>
    </source>
</evidence>
<feature type="transmembrane region" description="Helical" evidence="7">
    <location>
        <begin position="448"/>
        <end position="471"/>
    </location>
</feature>
<dbReference type="GO" id="GO:0005886">
    <property type="term" value="C:plasma membrane"/>
    <property type="evidence" value="ECO:0007669"/>
    <property type="project" value="UniProtKB-SubCell"/>
</dbReference>
<feature type="transmembrane region" description="Helical" evidence="7">
    <location>
        <begin position="79"/>
        <end position="100"/>
    </location>
</feature>
<evidence type="ECO:0000256" key="3">
    <source>
        <dbReference type="ARBA" id="ARBA00022692"/>
    </source>
</evidence>
<feature type="transmembrane region" description="Helical" evidence="7">
    <location>
        <begin position="508"/>
        <end position="526"/>
    </location>
</feature>
<gene>
    <name evidence="8" type="ORF">ACFQGB_10290</name>
</gene>
<dbReference type="PANTHER" id="PTHR30250">
    <property type="entry name" value="PST FAMILY PREDICTED COLANIC ACID TRANSPORTER"/>
    <property type="match status" value="1"/>
</dbReference>
<evidence type="ECO:0000256" key="5">
    <source>
        <dbReference type="ARBA" id="ARBA00023136"/>
    </source>
</evidence>
<comment type="caution">
    <text evidence="8">The sequence shown here is derived from an EMBL/GenBank/DDBJ whole genome shotgun (WGS) entry which is preliminary data.</text>
</comment>
<dbReference type="EMBL" id="JBHSXN010000002">
    <property type="protein sequence ID" value="MFC6953252.1"/>
    <property type="molecule type" value="Genomic_DNA"/>
</dbReference>
<protein>
    <submittedName>
        <fullName evidence="8">Lipopolysaccharide biosynthesis protein</fullName>
    </submittedName>
</protein>
<keyword evidence="9" id="KW-1185">Reference proteome</keyword>
<evidence type="ECO:0000313" key="9">
    <source>
        <dbReference type="Proteomes" id="UP001596395"/>
    </source>
</evidence>
<feature type="transmembrane region" description="Helical" evidence="7">
    <location>
        <begin position="134"/>
        <end position="156"/>
    </location>
</feature>